<dbReference type="AlphaFoldDB" id="A0AAV7APD4"/>
<organism evidence="2 3">
    <name type="scientific">Engystomops pustulosus</name>
    <name type="common">Tungara frog</name>
    <name type="synonym">Physalaemus pustulosus</name>
    <dbReference type="NCBI Taxonomy" id="76066"/>
    <lineage>
        <taxon>Eukaryota</taxon>
        <taxon>Metazoa</taxon>
        <taxon>Chordata</taxon>
        <taxon>Craniata</taxon>
        <taxon>Vertebrata</taxon>
        <taxon>Euteleostomi</taxon>
        <taxon>Amphibia</taxon>
        <taxon>Batrachia</taxon>
        <taxon>Anura</taxon>
        <taxon>Neobatrachia</taxon>
        <taxon>Hyloidea</taxon>
        <taxon>Leptodactylidae</taxon>
        <taxon>Leiuperinae</taxon>
        <taxon>Engystomops</taxon>
    </lineage>
</organism>
<dbReference type="GO" id="GO:0046854">
    <property type="term" value="P:phosphatidylinositol phosphate biosynthetic process"/>
    <property type="evidence" value="ECO:0007669"/>
    <property type="project" value="TreeGrafter"/>
</dbReference>
<sequence length="314" mass="34434">GGVVSQTRIQVCNCCSFSKSPGGGGPARCCAVCVQPAAAAQRSPGACVRAWQLLSDMAAKKAGSRLEVEIERCRSECQWDRIHELVKQLSAKLISNDDMAELLLGEAKLEQYLKDNPLKQGTSPRGPRPKLTDVRKHLTAALDRGNLKSDLMQEANMIMAKLDYVEGDYKEALGIYSRVGLDDIPLAASPPYKLRMIAEAYSTKGLCLEKLPTSSSTNSLHVDRDQEIITCYEKAGDIALLYLQEVERVQTANIQNRSPKPGPAAPDQEMSFFLETGLQRAHVLYFKNGNLTRGVGRFREILSAVEPGPHRTCG</sequence>
<evidence type="ECO:0000259" key="1">
    <source>
        <dbReference type="Pfam" id="PF19440"/>
    </source>
</evidence>
<dbReference type="Proteomes" id="UP000824782">
    <property type="component" value="Unassembled WGS sequence"/>
</dbReference>
<dbReference type="Pfam" id="PF19440">
    <property type="entry name" value="TTC7_N"/>
    <property type="match status" value="1"/>
</dbReference>
<dbReference type="PANTHER" id="PTHR23083">
    <property type="entry name" value="TETRATRICOPEPTIDE REPEAT PROTEIN, TPR"/>
    <property type="match status" value="1"/>
</dbReference>
<dbReference type="InterPro" id="IPR051722">
    <property type="entry name" value="Endocytosis_PI4K-reg_protein"/>
</dbReference>
<accession>A0AAV7APD4</accession>
<keyword evidence="3" id="KW-1185">Reference proteome</keyword>
<evidence type="ECO:0000313" key="2">
    <source>
        <dbReference type="EMBL" id="KAG8561884.1"/>
    </source>
</evidence>
<evidence type="ECO:0000313" key="3">
    <source>
        <dbReference type="Proteomes" id="UP000824782"/>
    </source>
</evidence>
<gene>
    <name evidence="2" type="ORF">GDO81_015513</name>
</gene>
<name>A0AAV7APD4_ENGPU</name>
<feature type="domain" description="Tetratricopeptide repeat protein 7 N-terminal" evidence="1">
    <location>
        <begin position="57"/>
        <end position="306"/>
    </location>
</feature>
<comment type="caution">
    <text evidence="2">The sequence shown here is derived from an EMBL/GenBank/DDBJ whole genome shotgun (WGS) entry which is preliminary data.</text>
</comment>
<dbReference type="GO" id="GO:0005886">
    <property type="term" value="C:plasma membrane"/>
    <property type="evidence" value="ECO:0007669"/>
    <property type="project" value="TreeGrafter"/>
</dbReference>
<dbReference type="EMBL" id="WNYA01000007">
    <property type="protein sequence ID" value="KAG8561884.1"/>
    <property type="molecule type" value="Genomic_DNA"/>
</dbReference>
<feature type="non-terminal residue" evidence="2">
    <location>
        <position position="1"/>
    </location>
</feature>
<proteinExistence type="predicted"/>
<dbReference type="GO" id="GO:0072659">
    <property type="term" value="P:protein localization to plasma membrane"/>
    <property type="evidence" value="ECO:0007669"/>
    <property type="project" value="TreeGrafter"/>
</dbReference>
<reference evidence="2" key="1">
    <citation type="thesis" date="2020" institute="ProQuest LLC" country="789 East Eisenhower Parkway, Ann Arbor, MI, USA">
        <title>Comparative Genomics and Chromosome Evolution.</title>
        <authorList>
            <person name="Mudd A.B."/>
        </authorList>
    </citation>
    <scope>NUCLEOTIDE SEQUENCE</scope>
    <source>
        <strain evidence="2">237g6f4</strain>
        <tissue evidence="2">Blood</tissue>
    </source>
</reference>
<dbReference type="PANTHER" id="PTHR23083:SF365">
    <property type="entry name" value="TETRATRICOPEPTIDE REPEAT PROTEIN 7B"/>
    <property type="match status" value="1"/>
</dbReference>
<protein>
    <recommendedName>
        <fullName evidence="1">Tetratricopeptide repeat protein 7 N-terminal domain-containing protein</fullName>
    </recommendedName>
</protein>
<dbReference type="InterPro" id="IPR045819">
    <property type="entry name" value="TTC7_N"/>
</dbReference>